<accession>A0A1V8S8N5</accession>
<protein>
    <submittedName>
        <fullName evidence="1">Uncharacterized protein</fullName>
    </submittedName>
</protein>
<dbReference type="Proteomes" id="UP000192596">
    <property type="component" value="Unassembled WGS sequence"/>
</dbReference>
<dbReference type="EMBL" id="NAJO01000097">
    <property type="protein sequence ID" value="OQN95413.1"/>
    <property type="molecule type" value="Genomic_DNA"/>
</dbReference>
<evidence type="ECO:0000313" key="1">
    <source>
        <dbReference type="EMBL" id="OQN95413.1"/>
    </source>
</evidence>
<organism evidence="1 2">
    <name type="scientific">Cryoendolithus antarcticus</name>
    <dbReference type="NCBI Taxonomy" id="1507870"/>
    <lineage>
        <taxon>Eukaryota</taxon>
        <taxon>Fungi</taxon>
        <taxon>Dikarya</taxon>
        <taxon>Ascomycota</taxon>
        <taxon>Pezizomycotina</taxon>
        <taxon>Dothideomycetes</taxon>
        <taxon>Dothideomycetidae</taxon>
        <taxon>Cladosporiales</taxon>
        <taxon>Cladosporiaceae</taxon>
        <taxon>Cryoendolithus</taxon>
    </lineage>
</organism>
<dbReference type="InParanoid" id="A0A1V8S8N5"/>
<comment type="caution">
    <text evidence="1">The sequence shown here is derived from an EMBL/GenBank/DDBJ whole genome shotgun (WGS) entry which is preliminary data.</text>
</comment>
<gene>
    <name evidence="1" type="ORF">B0A48_18428</name>
</gene>
<name>A0A1V8S8N5_9PEZI</name>
<reference evidence="2" key="1">
    <citation type="submission" date="2017-03" db="EMBL/GenBank/DDBJ databases">
        <title>Genomes of endolithic fungi from Antarctica.</title>
        <authorList>
            <person name="Coleine C."/>
            <person name="Masonjones S."/>
            <person name="Stajich J.E."/>
        </authorList>
    </citation>
    <scope>NUCLEOTIDE SEQUENCE [LARGE SCALE GENOMIC DNA]</scope>
    <source>
        <strain evidence="2">CCFEE 5527</strain>
    </source>
</reference>
<proteinExistence type="predicted"/>
<evidence type="ECO:0000313" key="2">
    <source>
        <dbReference type="Proteomes" id="UP000192596"/>
    </source>
</evidence>
<sequence length="226" mass="26352">MWLDFGEYNPSIEGLAFSGMQFDNVTGEVTCAITDYCSFACTECAYQPRKRPFGIRNTTHAYDPEQKDRTLHQYQEPASWQRLKLLEVALPVRVVIRSVSRGRLFSPQRDPSLPWDSDRIRMEIVLIPWQVTFGNLFAFWEKIMDEHIRVNSDPYAPACRAMWRKWMGPGETYLDDQEWDYAINMRRNRVRRIAQQSAAHRRSWTWITPSAAADAGSDRKLAASPR</sequence>
<dbReference type="AlphaFoldDB" id="A0A1V8S8N5"/>
<keyword evidence="2" id="KW-1185">Reference proteome</keyword>